<evidence type="ECO:0000313" key="13">
    <source>
        <dbReference type="Proteomes" id="UP000295832"/>
    </source>
</evidence>
<keyword evidence="6" id="KW-0472">Membrane</keyword>
<evidence type="ECO:0000256" key="1">
    <source>
        <dbReference type="ARBA" id="ARBA00004236"/>
    </source>
</evidence>
<dbReference type="NCBIfam" id="TIGR04283">
    <property type="entry name" value="glyco_like_mftF"/>
    <property type="match status" value="1"/>
</dbReference>
<dbReference type="AlphaFoldDB" id="A0A4R8H1R7"/>
<comment type="similarity">
    <text evidence="9">Belongs to the glycosyltransferase 2 family. CrtQ subfamily.</text>
</comment>
<dbReference type="PANTHER" id="PTHR43646">
    <property type="entry name" value="GLYCOSYLTRANSFERASE"/>
    <property type="match status" value="1"/>
</dbReference>
<evidence type="ECO:0000256" key="4">
    <source>
        <dbReference type="ARBA" id="ARBA00022679"/>
    </source>
</evidence>
<reference evidence="12 13" key="1">
    <citation type="submission" date="2019-03" db="EMBL/GenBank/DDBJ databases">
        <title>Subsurface microbial communities from deep shales in Ohio and West Virginia, USA.</title>
        <authorList>
            <person name="Wrighton K."/>
        </authorList>
    </citation>
    <scope>NUCLEOTIDE SEQUENCE [LARGE SCALE GENOMIC DNA]</scope>
    <source>
        <strain evidence="12 13">MSL 6dP</strain>
    </source>
</reference>
<keyword evidence="5" id="KW-0125">Carotenoid biosynthesis</keyword>
<accession>A0A4R8H1R7</accession>
<name>A0A4R8H1R7_9FIRM</name>
<dbReference type="Pfam" id="PF00535">
    <property type="entry name" value="Glycos_transf_2"/>
    <property type="match status" value="1"/>
</dbReference>
<dbReference type="PANTHER" id="PTHR43646:SF2">
    <property type="entry name" value="GLYCOSYLTRANSFERASE 2-LIKE DOMAIN-CONTAINING PROTEIN"/>
    <property type="match status" value="1"/>
</dbReference>
<dbReference type="EMBL" id="SOEG01000029">
    <property type="protein sequence ID" value="TDX48357.1"/>
    <property type="molecule type" value="Genomic_DNA"/>
</dbReference>
<evidence type="ECO:0000256" key="8">
    <source>
        <dbReference type="ARBA" id="ARBA00037904"/>
    </source>
</evidence>
<evidence type="ECO:0000256" key="3">
    <source>
        <dbReference type="ARBA" id="ARBA00022676"/>
    </source>
</evidence>
<dbReference type="InterPro" id="IPR029044">
    <property type="entry name" value="Nucleotide-diphossugar_trans"/>
</dbReference>
<comment type="caution">
    <text evidence="12">The sequence shown here is derived from an EMBL/GenBank/DDBJ whole genome shotgun (WGS) entry which is preliminary data.</text>
</comment>
<evidence type="ECO:0000256" key="9">
    <source>
        <dbReference type="ARBA" id="ARBA00038120"/>
    </source>
</evidence>
<dbReference type="InterPro" id="IPR026461">
    <property type="entry name" value="Trfase_2_rSAM/seldom_assoc"/>
</dbReference>
<comment type="pathway">
    <text evidence="8">Carotenoid biosynthesis; staphyloxanthin biosynthesis; staphyloxanthin from farnesyl diphosphate: step 4/5.</text>
</comment>
<dbReference type="RefSeq" id="WP_134118133.1">
    <property type="nucleotide sequence ID" value="NZ_SOEG01000029.1"/>
</dbReference>
<protein>
    <recommendedName>
        <fullName evidence="10">4,4'-diaponeurosporenoate glycosyltransferase</fullName>
    </recommendedName>
</protein>
<dbReference type="GO" id="GO:0005886">
    <property type="term" value="C:plasma membrane"/>
    <property type="evidence" value="ECO:0007669"/>
    <property type="project" value="UniProtKB-SubCell"/>
</dbReference>
<sequence>MSLVSVVIPVLNEESTIIETLEHVQSLSGNKEIIVVDGGSEDNTYNLAQNFTAKVCQTTKGRGHQMNVGAELAEGDVILFLHSDSRLEEGAILAIQDAIEDQKIIGGNFSLKIDDNSWALGFISWTSNLRAKYLKLAFGDQGIFVRRKVFSDLGGYPEIELMEDWEFSKKMSKRGKLAYLPNKIYTSARRWHKFGIWKTIFLMHKIKLLYILGVSPAKLNQIYRNAR</sequence>
<keyword evidence="3" id="KW-0328">Glycosyltransferase</keyword>
<dbReference type="GO" id="GO:0016757">
    <property type="term" value="F:glycosyltransferase activity"/>
    <property type="evidence" value="ECO:0007669"/>
    <property type="project" value="UniProtKB-KW"/>
</dbReference>
<feature type="domain" description="Glycosyltransferase 2-like" evidence="11">
    <location>
        <begin position="5"/>
        <end position="153"/>
    </location>
</feature>
<evidence type="ECO:0000256" key="6">
    <source>
        <dbReference type="ARBA" id="ARBA00023136"/>
    </source>
</evidence>
<dbReference type="STRING" id="926561.GCA_000379025_02404"/>
<evidence type="ECO:0000256" key="10">
    <source>
        <dbReference type="ARBA" id="ARBA00040345"/>
    </source>
</evidence>
<evidence type="ECO:0000256" key="7">
    <source>
        <dbReference type="ARBA" id="ARBA00037281"/>
    </source>
</evidence>
<organism evidence="12 13">
    <name type="scientific">Orenia marismortui</name>
    <dbReference type="NCBI Taxonomy" id="46469"/>
    <lineage>
        <taxon>Bacteria</taxon>
        <taxon>Bacillati</taxon>
        <taxon>Bacillota</taxon>
        <taxon>Clostridia</taxon>
        <taxon>Halanaerobiales</taxon>
        <taxon>Halobacteroidaceae</taxon>
        <taxon>Orenia</taxon>
    </lineage>
</organism>
<evidence type="ECO:0000256" key="5">
    <source>
        <dbReference type="ARBA" id="ARBA00022746"/>
    </source>
</evidence>
<keyword evidence="2" id="KW-1003">Cell membrane</keyword>
<dbReference type="GO" id="GO:0016117">
    <property type="term" value="P:carotenoid biosynthetic process"/>
    <property type="evidence" value="ECO:0007669"/>
    <property type="project" value="UniProtKB-KW"/>
</dbReference>
<dbReference type="Gene3D" id="3.90.550.10">
    <property type="entry name" value="Spore Coat Polysaccharide Biosynthesis Protein SpsA, Chain A"/>
    <property type="match status" value="1"/>
</dbReference>
<comment type="subcellular location">
    <subcellularLocation>
        <location evidence="1">Cell membrane</location>
    </subcellularLocation>
</comment>
<evidence type="ECO:0000256" key="2">
    <source>
        <dbReference type="ARBA" id="ARBA00022475"/>
    </source>
</evidence>
<keyword evidence="13" id="KW-1185">Reference proteome</keyword>
<keyword evidence="4 12" id="KW-0808">Transferase</keyword>
<gene>
    <name evidence="12" type="ORF">C7959_12918</name>
</gene>
<evidence type="ECO:0000313" key="12">
    <source>
        <dbReference type="EMBL" id="TDX48357.1"/>
    </source>
</evidence>
<comment type="function">
    <text evidence="7">Catalyzes the glycosylation of 4,4'-diaponeurosporenoate, i.e. the esterification of glucose at the C1'' position with the carboxyl group of 4,4'-diaponeurosporenic acid, to form glycosyl-4,4'-diaponeurosporenoate. This is a step in the biosynthesis of staphyloxanthin, an orange pigment present in most staphylococci strains.</text>
</comment>
<dbReference type="InterPro" id="IPR001173">
    <property type="entry name" value="Glyco_trans_2-like"/>
</dbReference>
<evidence type="ECO:0000259" key="11">
    <source>
        <dbReference type="Pfam" id="PF00535"/>
    </source>
</evidence>
<proteinExistence type="inferred from homology"/>
<dbReference type="CDD" id="cd02522">
    <property type="entry name" value="GT_2_like_a"/>
    <property type="match status" value="1"/>
</dbReference>
<dbReference type="Proteomes" id="UP000295832">
    <property type="component" value="Unassembled WGS sequence"/>
</dbReference>
<dbReference type="SUPFAM" id="SSF53448">
    <property type="entry name" value="Nucleotide-diphospho-sugar transferases"/>
    <property type="match status" value="1"/>
</dbReference>